<dbReference type="RefSeq" id="WP_166179133.1">
    <property type="nucleotide sequence ID" value="NZ_CP045119.1"/>
</dbReference>
<evidence type="ECO:0000256" key="1">
    <source>
        <dbReference type="SAM" id="Coils"/>
    </source>
</evidence>
<evidence type="ECO:0000256" key="2">
    <source>
        <dbReference type="SAM" id="MobiDB-lite"/>
    </source>
</evidence>
<protein>
    <submittedName>
        <fullName evidence="3">Uncharacterized protein</fullName>
    </submittedName>
</protein>
<reference evidence="3 4" key="1">
    <citation type="submission" date="2019-10" db="EMBL/GenBank/DDBJ databases">
        <title>Rubrobacter sp nov SCSIO 52090 isolated from a deep-sea sediment in the South China Sea.</title>
        <authorList>
            <person name="Chen R.W."/>
        </authorList>
    </citation>
    <scope>NUCLEOTIDE SEQUENCE [LARGE SCALE GENOMIC DNA]</scope>
    <source>
        <strain evidence="3 4">SCSIO 52909</strain>
    </source>
</reference>
<feature type="region of interest" description="Disordered" evidence="2">
    <location>
        <begin position="1"/>
        <end position="49"/>
    </location>
</feature>
<name>A0A6G8QDW0_9ACTN</name>
<gene>
    <name evidence="3" type="ORF">GBA63_20100</name>
</gene>
<proteinExistence type="predicted"/>
<organism evidence="3 4">
    <name type="scientific">Rubrobacter tropicus</name>
    <dbReference type="NCBI Taxonomy" id="2653851"/>
    <lineage>
        <taxon>Bacteria</taxon>
        <taxon>Bacillati</taxon>
        <taxon>Actinomycetota</taxon>
        <taxon>Rubrobacteria</taxon>
        <taxon>Rubrobacterales</taxon>
        <taxon>Rubrobacteraceae</taxon>
        <taxon>Rubrobacter</taxon>
    </lineage>
</organism>
<dbReference type="EMBL" id="CP045119">
    <property type="protein sequence ID" value="QIN84694.1"/>
    <property type="molecule type" value="Genomic_DNA"/>
</dbReference>
<feature type="coiled-coil region" evidence="1">
    <location>
        <begin position="98"/>
        <end position="143"/>
    </location>
</feature>
<feature type="compositionally biased region" description="Acidic residues" evidence="2">
    <location>
        <begin position="171"/>
        <end position="185"/>
    </location>
</feature>
<evidence type="ECO:0000313" key="3">
    <source>
        <dbReference type="EMBL" id="QIN84694.1"/>
    </source>
</evidence>
<feature type="compositionally biased region" description="Basic and acidic residues" evidence="2">
    <location>
        <begin position="34"/>
        <end position="46"/>
    </location>
</feature>
<keyword evidence="4" id="KW-1185">Reference proteome</keyword>
<feature type="region of interest" description="Disordered" evidence="2">
    <location>
        <begin position="166"/>
        <end position="224"/>
    </location>
</feature>
<keyword evidence="1" id="KW-0175">Coiled coil</keyword>
<dbReference type="Proteomes" id="UP000501452">
    <property type="component" value="Chromosome"/>
</dbReference>
<dbReference type="KEGG" id="rub:GBA63_20100"/>
<evidence type="ECO:0000313" key="4">
    <source>
        <dbReference type="Proteomes" id="UP000501452"/>
    </source>
</evidence>
<dbReference type="AlphaFoldDB" id="A0A6G8QDW0"/>
<accession>A0A6G8QDW0</accession>
<sequence>MSEERTNRQSFFSRMFKENEGDGEGTSIYSRQEIGSERANESESGPHSRAFTVERAAEVIKNLPPEVPRPAAVRIVRQTLEAAGIDINELDSSTRARESRLESEIDLSEERIRKLKDDTEDVIRNLEDQIRKAREARNFGVAEQERKIDAAEAGLEDIDMVRGFFGLPQSESEDEPDEPAEDTTAGDETQVIEGVGEDDTQVLRKPGPLSDSEDYWNNRDERGQ</sequence>